<reference evidence="2" key="1">
    <citation type="submission" date="2016-11" db="EMBL/GenBank/DDBJ databases">
        <authorList>
            <person name="Varghese N."/>
            <person name="Submissions S."/>
        </authorList>
    </citation>
    <scope>NUCLEOTIDE SEQUENCE [LARGE SCALE GENOMIC DNA]</scope>
    <source>
        <strain evidence="2">313</strain>
    </source>
</reference>
<accession>A0A1N6IMJ9</accession>
<dbReference type="AlphaFoldDB" id="A0A1N6IMJ9"/>
<protein>
    <submittedName>
        <fullName evidence="1">Uncharacterized protein</fullName>
    </submittedName>
</protein>
<dbReference type="STRING" id="28230.SAMN05878443_2423"/>
<evidence type="ECO:0000313" key="2">
    <source>
        <dbReference type="Proteomes" id="UP000184758"/>
    </source>
</evidence>
<sequence>MTAENGEVLPLLITEYEDEPEALPNLIDLQTEEIIGDTEIIVPQGKETVSLFAATKFGKEYGPFKKTNKLLFEILGVLGSAGTALAFKVKHPVLGVVSGISGIAGSIGTYAYKTLYIKYWQSHSTTNYTYVKERDNYYNYNNYTGFVKARTWHFYSSRPY</sequence>
<dbReference type="Proteomes" id="UP000184758">
    <property type="component" value="Unassembled WGS sequence"/>
</dbReference>
<organism evidence="1 2">
    <name type="scientific">Carnobacterium alterfunditum</name>
    <dbReference type="NCBI Taxonomy" id="28230"/>
    <lineage>
        <taxon>Bacteria</taxon>
        <taxon>Bacillati</taxon>
        <taxon>Bacillota</taxon>
        <taxon>Bacilli</taxon>
        <taxon>Lactobacillales</taxon>
        <taxon>Carnobacteriaceae</taxon>
        <taxon>Carnobacterium</taxon>
    </lineage>
</organism>
<evidence type="ECO:0000313" key="1">
    <source>
        <dbReference type="EMBL" id="SIO33270.1"/>
    </source>
</evidence>
<keyword evidence="2" id="KW-1185">Reference proteome</keyword>
<dbReference type="RefSeq" id="WP_034549243.1">
    <property type="nucleotide sequence ID" value="NZ_FSRN01000005.1"/>
</dbReference>
<proteinExistence type="predicted"/>
<name>A0A1N6IMJ9_9LACT</name>
<dbReference type="OrthoDB" id="10008321at2"/>
<dbReference type="EMBL" id="FSRN01000005">
    <property type="protein sequence ID" value="SIO33270.1"/>
    <property type="molecule type" value="Genomic_DNA"/>
</dbReference>
<dbReference type="eggNOG" id="ENOG502ZU6V">
    <property type="taxonomic scope" value="Bacteria"/>
</dbReference>
<gene>
    <name evidence="1" type="ORF">SAMN05878443_2423</name>
</gene>